<organism evidence="3 4">
    <name type="scientific">Phormidium pseudopriestleyi FRX01</name>
    <dbReference type="NCBI Taxonomy" id="1759528"/>
    <lineage>
        <taxon>Bacteria</taxon>
        <taxon>Bacillati</taxon>
        <taxon>Cyanobacteriota</taxon>
        <taxon>Cyanophyceae</taxon>
        <taxon>Oscillatoriophycideae</taxon>
        <taxon>Oscillatoriales</taxon>
        <taxon>Oscillatoriaceae</taxon>
        <taxon>Phormidium</taxon>
    </lineage>
</organism>
<sequence length="166" mass="19546">MVLQNFGSWWKGLASQLGKRQAKEERPLKRSRLQVKSDLYALAQVLQWLEDEIYSLLPRDRWWQYQTALAEGFTNAVRHAHHDLPPTTEIEIEVTVFPSYVEIKIWDYGPPFDLEAKLKSRYENPNGNPLDEGGRGLIFMHQLTNELLYTRIGDNRNCLIMRKNFR</sequence>
<dbReference type="InterPro" id="IPR050267">
    <property type="entry name" value="Anti-sigma-factor_SerPK"/>
</dbReference>
<dbReference type="CDD" id="cd16936">
    <property type="entry name" value="HATPase_RsbW-like"/>
    <property type="match status" value="1"/>
</dbReference>
<evidence type="ECO:0000313" key="4">
    <source>
        <dbReference type="Proteomes" id="UP000664844"/>
    </source>
</evidence>
<evidence type="ECO:0000256" key="1">
    <source>
        <dbReference type="ARBA" id="ARBA00022527"/>
    </source>
</evidence>
<evidence type="ECO:0000313" key="3">
    <source>
        <dbReference type="EMBL" id="MBO0350923.1"/>
    </source>
</evidence>
<dbReference type="SUPFAM" id="SSF55874">
    <property type="entry name" value="ATPase domain of HSP90 chaperone/DNA topoisomerase II/histidine kinase"/>
    <property type="match status" value="1"/>
</dbReference>
<keyword evidence="3" id="KW-0547">Nucleotide-binding</keyword>
<proteinExistence type="predicted"/>
<protein>
    <submittedName>
        <fullName evidence="3">ATP-binding protein</fullName>
    </submittedName>
</protein>
<accession>A0ABS3FV45</accession>
<dbReference type="InterPro" id="IPR003594">
    <property type="entry name" value="HATPase_dom"/>
</dbReference>
<feature type="domain" description="Histidine kinase/HSP90-like ATPase" evidence="2">
    <location>
        <begin position="37"/>
        <end position="163"/>
    </location>
</feature>
<keyword evidence="1" id="KW-0418">Kinase</keyword>
<dbReference type="Gene3D" id="3.30.565.10">
    <property type="entry name" value="Histidine kinase-like ATPase, C-terminal domain"/>
    <property type="match status" value="1"/>
</dbReference>
<dbReference type="InterPro" id="IPR036890">
    <property type="entry name" value="HATPase_C_sf"/>
</dbReference>
<dbReference type="Pfam" id="PF13581">
    <property type="entry name" value="HATPase_c_2"/>
    <property type="match status" value="1"/>
</dbReference>
<keyword evidence="1" id="KW-0723">Serine/threonine-protein kinase</keyword>
<name>A0ABS3FV45_9CYAN</name>
<dbReference type="PANTHER" id="PTHR35526:SF3">
    <property type="entry name" value="ANTI-SIGMA-F FACTOR RSBW"/>
    <property type="match status" value="1"/>
</dbReference>
<gene>
    <name evidence="3" type="ORF">J0895_17995</name>
</gene>
<reference evidence="3 4" key="1">
    <citation type="submission" date="2021-03" db="EMBL/GenBank/DDBJ databases">
        <title>Metabolic Capacity of the Antarctic Cyanobacterium Phormidium pseudopriestleyi that Sustains Oxygenic Photosynthesis in the Presence of Hydrogen Sulfide.</title>
        <authorList>
            <person name="Lumian J.E."/>
            <person name="Jungblut A.D."/>
            <person name="Dillon M.L."/>
            <person name="Hawes I."/>
            <person name="Doran P.T."/>
            <person name="Mackey T.J."/>
            <person name="Dick G.J."/>
            <person name="Grettenberger C.L."/>
            <person name="Sumner D.Y."/>
        </authorList>
    </citation>
    <scope>NUCLEOTIDE SEQUENCE [LARGE SCALE GENOMIC DNA]</scope>
    <source>
        <strain evidence="3 4">FRX01</strain>
    </source>
</reference>
<keyword evidence="3" id="KW-0067">ATP-binding</keyword>
<dbReference type="GO" id="GO:0005524">
    <property type="term" value="F:ATP binding"/>
    <property type="evidence" value="ECO:0007669"/>
    <property type="project" value="UniProtKB-KW"/>
</dbReference>
<dbReference type="PANTHER" id="PTHR35526">
    <property type="entry name" value="ANTI-SIGMA-F FACTOR RSBW-RELATED"/>
    <property type="match status" value="1"/>
</dbReference>
<keyword evidence="4" id="KW-1185">Reference proteome</keyword>
<dbReference type="EMBL" id="JAFLQW010000473">
    <property type="protein sequence ID" value="MBO0350923.1"/>
    <property type="molecule type" value="Genomic_DNA"/>
</dbReference>
<keyword evidence="1" id="KW-0808">Transferase</keyword>
<dbReference type="RefSeq" id="WP_207089390.1">
    <property type="nucleotide sequence ID" value="NZ_JAFLQW010000473.1"/>
</dbReference>
<evidence type="ECO:0000259" key="2">
    <source>
        <dbReference type="Pfam" id="PF13581"/>
    </source>
</evidence>
<dbReference type="Proteomes" id="UP000664844">
    <property type="component" value="Unassembled WGS sequence"/>
</dbReference>
<comment type="caution">
    <text evidence="3">The sequence shown here is derived from an EMBL/GenBank/DDBJ whole genome shotgun (WGS) entry which is preliminary data.</text>
</comment>